<feature type="chain" id="PRO_5012031904" evidence="2">
    <location>
        <begin position="27"/>
        <end position="513"/>
    </location>
</feature>
<keyword evidence="1" id="KW-0676">Redox-active center</keyword>
<dbReference type="SUPFAM" id="SSF52833">
    <property type="entry name" value="Thioredoxin-like"/>
    <property type="match status" value="1"/>
</dbReference>
<sequence>MILNKVNAAAMLLTGMLFFNSFEGFAQHGKNEVVTDKVQLAKLKAAVEASPDSLSVHTAYTKAMGTENPELEKQYAVWMKKYPKSAMVPYGIAKAYLNEESPKAKPYLLKATEIDPKFTEAWGGLWIDGERWGDFTVSRSYLAKATASDPSNPNYAFYYASSFGGIDEGKWKQMSLDVAKRFPNHERGAQALYWLAARSKKTADKMKYFELLHDSYAPDKFNWSASGMSSYFNILLSENPQKAVTLAQEMAKTEKEEKKTWPDLVLQAQTIAKAKMLLDQKKGSEALAILKQLKLSRYSGFKTDLEVLKAQAADVAGNTGAAYDSLMVTFAKSPSTALKAAITGYGNKLNKNAGQVETDIWSRLNANAQMATPFNGLKRYMTPGEASLSDYKGKVVLLTYWFPGCGPCRGEFPHFENVVKKFKGKDLEYLGINIVSEQNDYVVPFMKSSGYSFTPLEEVKGRAKGNLDNRGGAPMNFLIDKEGRVIFSYFRTDGDNEDDLELMINLLLNPKQA</sequence>
<evidence type="ECO:0000313" key="4">
    <source>
        <dbReference type="EMBL" id="SMC98111.1"/>
    </source>
</evidence>
<dbReference type="OrthoDB" id="730498at2"/>
<proteinExistence type="predicted"/>
<dbReference type="GO" id="GO:0006950">
    <property type="term" value="P:response to stress"/>
    <property type="evidence" value="ECO:0007669"/>
    <property type="project" value="UniProtKB-ARBA"/>
</dbReference>
<dbReference type="GO" id="GO:0016491">
    <property type="term" value="F:oxidoreductase activity"/>
    <property type="evidence" value="ECO:0007669"/>
    <property type="project" value="InterPro"/>
</dbReference>
<dbReference type="SUPFAM" id="SSF48452">
    <property type="entry name" value="TPR-like"/>
    <property type="match status" value="1"/>
</dbReference>
<dbReference type="InterPro" id="IPR050553">
    <property type="entry name" value="Thioredoxin_ResA/DsbE_sf"/>
</dbReference>
<dbReference type="AlphaFoldDB" id="A0A1W2DKZ4"/>
<evidence type="ECO:0000259" key="3">
    <source>
        <dbReference type="PROSITE" id="PS51352"/>
    </source>
</evidence>
<organism evidence="4 5">
    <name type="scientific">Pedobacter africanus</name>
    <dbReference type="NCBI Taxonomy" id="151894"/>
    <lineage>
        <taxon>Bacteria</taxon>
        <taxon>Pseudomonadati</taxon>
        <taxon>Bacteroidota</taxon>
        <taxon>Sphingobacteriia</taxon>
        <taxon>Sphingobacteriales</taxon>
        <taxon>Sphingobacteriaceae</taxon>
        <taxon>Pedobacter</taxon>
    </lineage>
</organism>
<dbReference type="Gene3D" id="3.40.30.10">
    <property type="entry name" value="Glutaredoxin"/>
    <property type="match status" value="1"/>
</dbReference>
<dbReference type="STRING" id="151894.SAMN04488524_3950"/>
<keyword evidence="5" id="KW-1185">Reference proteome</keyword>
<dbReference type="PROSITE" id="PS51352">
    <property type="entry name" value="THIOREDOXIN_2"/>
    <property type="match status" value="1"/>
</dbReference>
<dbReference type="EMBL" id="FWXT01000003">
    <property type="protein sequence ID" value="SMC98111.1"/>
    <property type="molecule type" value="Genomic_DNA"/>
</dbReference>
<dbReference type="PANTHER" id="PTHR42852:SF13">
    <property type="entry name" value="PROTEIN DIPZ"/>
    <property type="match status" value="1"/>
</dbReference>
<feature type="signal peptide" evidence="2">
    <location>
        <begin position="1"/>
        <end position="26"/>
    </location>
</feature>
<protein>
    <submittedName>
        <fullName evidence="4">Thiol-disulfide isomerase or thioredoxin</fullName>
    </submittedName>
</protein>
<keyword evidence="2" id="KW-0732">Signal</keyword>
<reference evidence="5" key="1">
    <citation type="submission" date="2017-04" db="EMBL/GenBank/DDBJ databases">
        <authorList>
            <person name="Varghese N."/>
            <person name="Submissions S."/>
        </authorList>
    </citation>
    <scope>NUCLEOTIDE SEQUENCE [LARGE SCALE GENOMIC DNA]</scope>
    <source>
        <strain evidence="5">DSM 12126</strain>
    </source>
</reference>
<dbReference type="Proteomes" id="UP000192756">
    <property type="component" value="Unassembled WGS sequence"/>
</dbReference>
<gene>
    <name evidence="4" type="ORF">SAMN04488524_3950</name>
</gene>
<dbReference type="PROSITE" id="PS00194">
    <property type="entry name" value="THIOREDOXIN_1"/>
    <property type="match status" value="1"/>
</dbReference>
<dbReference type="PANTHER" id="PTHR42852">
    <property type="entry name" value="THIOL:DISULFIDE INTERCHANGE PROTEIN DSBE"/>
    <property type="match status" value="1"/>
</dbReference>
<feature type="domain" description="Thioredoxin" evidence="3">
    <location>
        <begin position="365"/>
        <end position="509"/>
    </location>
</feature>
<dbReference type="Pfam" id="PF00578">
    <property type="entry name" value="AhpC-TSA"/>
    <property type="match status" value="1"/>
</dbReference>
<dbReference type="InterPro" id="IPR011990">
    <property type="entry name" value="TPR-like_helical_dom_sf"/>
</dbReference>
<dbReference type="InterPro" id="IPR000866">
    <property type="entry name" value="AhpC/TSA"/>
</dbReference>
<evidence type="ECO:0000313" key="5">
    <source>
        <dbReference type="Proteomes" id="UP000192756"/>
    </source>
</evidence>
<name>A0A1W2DKZ4_9SPHI</name>
<dbReference type="CDD" id="cd02966">
    <property type="entry name" value="TlpA_like_family"/>
    <property type="match status" value="1"/>
</dbReference>
<dbReference type="InterPro" id="IPR013766">
    <property type="entry name" value="Thioredoxin_domain"/>
</dbReference>
<dbReference type="InterPro" id="IPR036249">
    <property type="entry name" value="Thioredoxin-like_sf"/>
</dbReference>
<dbReference type="RefSeq" id="WP_084240710.1">
    <property type="nucleotide sequence ID" value="NZ_FWXT01000003.1"/>
</dbReference>
<dbReference type="InterPro" id="IPR017937">
    <property type="entry name" value="Thioredoxin_CS"/>
</dbReference>
<dbReference type="GO" id="GO:0016209">
    <property type="term" value="F:antioxidant activity"/>
    <property type="evidence" value="ECO:0007669"/>
    <property type="project" value="InterPro"/>
</dbReference>
<dbReference type="GO" id="GO:0016853">
    <property type="term" value="F:isomerase activity"/>
    <property type="evidence" value="ECO:0007669"/>
    <property type="project" value="UniProtKB-KW"/>
</dbReference>
<dbReference type="Gene3D" id="1.25.40.10">
    <property type="entry name" value="Tetratricopeptide repeat domain"/>
    <property type="match status" value="1"/>
</dbReference>
<evidence type="ECO:0000256" key="1">
    <source>
        <dbReference type="ARBA" id="ARBA00023284"/>
    </source>
</evidence>
<keyword evidence="4" id="KW-0413">Isomerase</keyword>
<accession>A0A1W2DKZ4</accession>
<evidence type="ECO:0000256" key="2">
    <source>
        <dbReference type="SAM" id="SignalP"/>
    </source>
</evidence>